<comment type="caution">
    <text evidence="5">The sequence shown here is derived from an EMBL/GenBank/DDBJ whole genome shotgun (WGS) entry which is preliminary data.</text>
</comment>
<dbReference type="InterPro" id="IPR031989">
    <property type="entry name" value="DUF5067"/>
</dbReference>
<feature type="compositionally biased region" description="Polar residues" evidence="2">
    <location>
        <begin position="30"/>
        <end position="41"/>
    </location>
</feature>
<evidence type="ECO:0000313" key="6">
    <source>
        <dbReference type="Proteomes" id="UP000462760"/>
    </source>
</evidence>
<feature type="domain" description="DUF5067" evidence="4">
    <location>
        <begin position="44"/>
        <end position="161"/>
    </location>
</feature>
<feature type="compositionally biased region" description="Basic and acidic residues" evidence="2">
    <location>
        <begin position="42"/>
        <end position="53"/>
    </location>
</feature>
<feature type="signal peptide" evidence="3">
    <location>
        <begin position="1"/>
        <end position="19"/>
    </location>
</feature>
<evidence type="ECO:0000313" key="5">
    <source>
        <dbReference type="EMBL" id="MSS43837.1"/>
    </source>
</evidence>
<proteinExistence type="predicted"/>
<keyword evidence="1 3" id="KW-0732">Signal</keyword>
<dbReference type="RefSeq" id="WP_154484517.1">
    <property type="nucleotide sequence ID" value="NZ_JBCLQA010000002.1"/>
</dbReference>
<dbReference type="EMBL" id="VULR01000012">
    <property type="protein sequence ID" value="MSS43837.1"/>
    <property type="molecule type" value="Genomic_DNA"/>
</dbReference>
<dbReference type="Pfam" id="PF16729">
    <property type="entry name" value="DUF5067"/>
    <property type="match status" value="1"/>
</dbReference>
<evidence type="ECO:0000256" key="2">
    <source>
        <dbReference type="SAM" id="MobiDB-lite"/>
    </source>
</evidence>
<organism evidence="5 6">
    <name type="scientific">Anaerosalibacter bizertensis</name>
    <dbReference type="NCBI Taxonomy" id="932217"/>
    <lineage>
        <taxon>Bacteria</taxon>
        <taxon>Bacillati</taxon>
        <taxon>Bacillota</taxon>
        <taxon>Tissierellia</taxon>
        <taxon>Tissierellales</taxon>
        <taxon>Sporanaerobacteraceae</taxon>
        <taxon>Anaerosalibacter</taxon>
    </lineage>
</organism>
<dbReference type="PROSITE" id="PS51257">
    <property type="entry name" value="PROKAR_LIPOPROTEIN"/>
    <property type="match status" value="1"/>
</dbReference>
<dbReference type="AlphaFoldDB" id="A0A844FIC6"/>
<reference evidence="5 6" key="1">
    <citation type="submission" date="2019-08" db="EMBL/GenBank/DDBJ databases">
        <title>In-depth cultivation of the pig gut microbiome towards novel bacterial diversity and tailored functional studies.</title>
        <authorList>
            <person name="Wylensek D."/>
            <person name="Hitch T.C.A."/>
            <person name="Clavel T."/>
        </authorList>
    </citation>
    <scope>NUCLEOTIDE SEQUENCE [LARGE SCALE GENOMIC DNA]</scope>
    <source>
        <strain evidence="5 6">Med78-601-WT-4W-RMD-3</strain>
    </source>
</reference>
<name>A0A844FIC6_9FIRM</name>
<accession>A0A844FIC6</accession>
<protein>
    <submittedName>
        <fullName evidence="5">DUF5067 domain-containing protein</fullName>
    </submittedName>
</protein>
<evidence type="ECO:0000256" key="1">
    <source>
        <dbReference type="ARBA" id="ARBA00022729"/>
    </source>
</evidence>
<gene>
    <name evidence="5" type="ORF">FYJ27_08880</name>
</gene>
<dbReference type="Proteomes" id="UP000462760">
    <property type="component" value="Unassembled WGS sequence"/>
</dbReference>
<dbReference type="OrthoDB" id="2042100at2"/>
<evidence type="ECO:0000259" key="4">
    <source>
        <dbReference type="Pfam" id="PF16729"/>
    </source>
</evidence>
<dbReference type="InterPro" id="IPR029050">
    <property type="entry name" value="Immunoprotect_excell_Ig-like"/>
</dbReference>
<feature type="region of interest" description="Disordered" evidence="2">
    <location>
        <begin position="24"/>
        <end position="53"/>
    </location>
</feature>
<evidence type="ECO:0000256" key="3">
    <source>
        <dbReference type="SAM" id="SignalP"/>
    </source>
</evidence>
<feature type="chain" id="PRO_5039615480" evidence="3">
    <location>
        <begin position="20"/>
        <end position="182"/>
    </location>
</feature>
<sequence>MKKLLAIFMAVLMSFSVVACSNGGDDVESSNKQGDSTAVEQNDSKETGSKNEDKEVKIGDEFEAGSYKVKINSVKLGKDYEGNPAIIINLDWTNNSEETTSYMGSMGTQVFQDGAELEMAVIEGDDADVDKMTKEVRPGTTLEGVEAAYSPTSENSIEIEIQALEETFTDKPVLIKADYPKE</sequence>
<dbReference type="Gene3D" id="2.60.40.1240">
    <property type="match status" value="1"/>
</dbReference>